<keyword evidence="3" id="KW-1185">Reference proteome</keyword>
<evidence type="ECO:0000313" key="2">
    <source>
        <dbReference type="EMBL" id="KAJ3488837.1"/>
    </source>
</evidence>
<proteinExistence type="predicted"/>
<reference evidence="2" key="1">
    <citation type="submission" date="2022-07" db="EMBL/GenBank/DDBJ databases">
        <title>Genome Sequence of Physisporinus lineatus.</title>
        <authorList>
            <person name="Buettner E."/>
        </authorList>
    </citation>
    <scope>NUCLEOTIDE SEQUENCE</scope>
    <source>
        <strain evidence="2">VT162</strain>
    </source>
</reference>
<dbReference type="EMBL" id="JANAWD010000058">
    <property type="protein sequence ID" value="KAJ3488837.1"/>
    <property type="molecule type" value="Genomic_DNA"/>
</dbReference>
<dbReference type="AlphaFoldDB" id="A0AAD5VD15"/>
<feature type="compositionally biased region" description="Polar residues" evidence="1">
    <location>
        <begin position="91"/>
        <end position="109"/>
    </location>
</feature>
<protein>
    <submittedName>
        <fullName evidence="2">Uncharacterized protein</fullName>
    </submittedName>
</protein>
<accession>A0AAD5VD15</accession>
<comment type="caution">
    <text evidence="2">The sequence shown here is derived from an EMBL/GenBank/DDBJ whole genome shotgun (WGS) entry which is preliminary data.</text>
</comment>
<dbReference type="Proteomes" id="UP001212997">
    <property type="component" value="Unassembled WGS sequence"/>
</dbReference>
<feature type="region of interest" description="Disordered" evidence="1">
    <location>
        <begin position="90"/>
        <end position="109"/>
    </location>
</feature>
<name>A0AAD5VD15_9APHY</name>
<evidence type="ECO:0000313" key="3">
    <source>
        <dbReference type="Proteomes" id="UP001212997"/>
    </source>
</evidence>
<evidence type="ECO:0000256" key="1">
    <source>
        <dbReference type="SAM" id="MobiDB-lite"/>
    </source>
</evidence>
<organism evidence="2 3">
    <name type="scientific">Meripilus lineatus</name>
    <dbReference type="NCBI Taxonomy" id="2056292"/>
    <lineage>
        <taxon>Eukaryota</taxon>
        <taxon>Fungi</taxon>
        <taxon>Dikarya</taxon>
        <taxon>Basidiomycota</taxon>
        <taxon>Agaricomycotina</taxon>
        <taxon>Agaricomycetes</taxon>
        <taxon>Polyporales</taxon>
        <taxon>Meripilaceae</taxon>
        <taxon>Meripilus</taxon>
    </lineage>
</organism>
<gene>
    <name evidence="2" type="ORF">NLI96_g2553</name>
</gene>
<sequence>MSAEDTFRPQNDESAKRYDGKITPQTELCDESISWLAHDEDQGLRASLAVSSRCVPETISMVISSVFVGGVNVASLWRARQSECGLRAMAASSNQPGGSSHRAASSADTCNPQTPQISFYLIRLSRYLTDDSIHQGTSSHTSCIALLRANNKSRLERLDTKVGTSAILSSRFSSLKP</sequence>